<evidence type="ECO:0000313" key="2">
    <source>
        <dbReference type="EMBL" id="CAA9299442.1"/>
    </source>
</evidence>
<feature type="domain" description="Amine oxidase" evidence="1">
    <location>
        <begin position="99"/>
        <end position="261"/>
    </location>
</feature>
<dbReference type="PANTHER" id="PTHR16128:SF5">
    <property type="entry name" value="FAD_NAD(P)-BINDING OXIDOREDUCTASE FAMILY PROTEIN"/>
    <property type="match status" value="1"/>
</dbReference>
<dbReference type="Gene3D" id="3.90.660.10">
    <property type="match status" value="1"/>
</dbReference>
<dbReference type="InterPro" id="IPR036188">
    <property type="entry name" value="FAD/NAD-bd_sf"/>
</dbReference>
<accession>A0A6J4K984</accession>
<dbReference type="SUPFAM" id="SSF51905">
    <property type="entry name" value="FAD/NAD(P)-binding domain"/>
    <property type="match status" value="1"/>
</dbReference>
<proteinExistence type="predicted"/>
<name>A0A6J4K984_9ACTN</name>
<dbReference type="EC" id="1.6.3.5" evidence="2"/>
<dbReference type="PANTHER" id="PTHR16128">
    <property type="entry name" value="FAD/NAD(P)-BINDING OXIDOREDUCTASE FAMILY PROTEIN"/>
    <property type="match status" value="1"/>
</dbReference>
<evidence type="ECO:0000259" key="1">
    <source>
        <dbReference type="Pfam" id="PF01593"/>
    </source>
</evidence>
<dbReference type="GO" id="GO:0016491">
    <property type="term" value="F:oxidoreductase activity"/>
    <property type="evidence" value="ECO:0007669"/>
    <property type="project" value="UniProtKB-KW"/>
</dbReference>
<dbReference type="Gene3D" id="3.50.50.60">
    <property type="entry name" value="FAD/NAD(P)-binding domain"/>
    <property type="match status" value="1"/>
</dbReference>
<dbReference type="Pfam" id="PF13450">
    <property type="entry name" value="NAD_binding_8"/>
    <property type="match status" value="1"/>
</dbReference>
<dbReference type="InterPro" id="IPR002937">
    <property type="entry name" value="Amino_oxidase"/>
</dbReference>
<organism evidence="2">
    <name type="scientific">uncultured Friedmanniella sp</name>
    <dbReference type="NCBI Taxonomy" id="335381"/>
    <lineage>
        <taxon>Bacteria</taxon>
        <taxon>Bacillati</taxon>
        <taxon>Actinomycetota</taxon>
        <taxon>Actinomycetes</taxon>
        <taxon>Propionibacteriales</taxon>
        <taxon>Nocardioidaceae</taxon>
        <taxon>Friedmanniella</taxon>
        <taxon>environmental samples</taxon>
    </lineage>
</organism>
<protein>
    <submittedName>
        <fullName evidence="2">Renalase, oxidases 1,2-dihydro- and 1,6-dihydro-beta-NAD(P)H isomers back to NAD(P)</fullName>
        <ecNumber evidence="2">1.6.3.5</ecNumber>
    </submittedName>
</protein>
<dbReference type="Pfam" id="PF01593">
    <property type="entry name" value="Amino_oxidase"/>
    <property type="match status" value="1"/>
</dbReference>
<sequence>MSVVVVGAGLSGVAAARTLRDAGLDVVVLDRGKRIGGRMASRRTDGRVVDTGASYFTVSDPAFEAVAEAWRARGLARPWTDTFHVADDGDLTPKPGPMRWAAPGGLRTLVEDLATGLDVREQTVRAVTPGLRVDGQPADAVVLAMPDPQAQRLLDPSFTAVSAALHDPFQPVLALTARWDEAAWPAMDGAFVADDPVVAWIADDGRRRDDFAPVLVAHSTPEFAAEHLEAPQEAAPLMELAVRDALGISTEAASTHVHRWTFAKPSGTREERYFLGEDLIGVCGDAWSDKPRVESAYLSGVALGRALVERLAQA</sequence>
<dbReference type="EMBL" id="CADCTS010000174">
    <property type="protein sequence ID" value="CAA9299442.1"/>
    <property type="molecule type" value="Genomic_DNA"/>
</dbReference>
<gene>
    <name evidence="2" type="ORF">AVDCRST_MAG48-1202</name>
</gene>
<reference evidence="2" key="1">
    <citation type="submission" date="2020-02" db="EMBL/GenBank/DDBJ databases">
        <authorList>
            <person name="Meier V. D."/>
        </authorList>
    </citation>
    <scope>NUCLEOTIDE SEQUENCE</scope>
    <source>
        <strain evidence="2">AVDCRST_MAG48</strain>
    </source>
</reference>
<dbReference type="AlphaFoldDB" id="A0A6J4K984"/>
<keyword evidence="2" id="KW-0560">Oxidoreductase</keyword>